<accession>A0A1H4MLU7</accession>
<dbReference type="EMBL" id="FNTI01000001">
    <property type="protein sequence ID" value="SEB83322.1"/>
    <property type="molecule type" value="Genomic_DNA"/>
</dbReference>
<dbReference type="Proteomes" id="UP000183208">
    <property type="component" value="Unassembled WGS sequence"/>
</dbReference>
<reference evidence="2 3" key="1">
    <citation type="submission" date="2016-10" db="EMBL/GenBank/DDBJ databases">
        <authorList>
            <person name="de Groot N.N."/>
        </authorList>
    </citation>
    <scope>NUCLEOTIDE SEQUENCE [LARGE SCALE GENOMIC DNA]</scope>
    <source>
        <strain evidence="2 3">GAS522</strain>
    </source>
</reference>
<dbReference type="AlphaFoldDB" id="A0A1H4MLU7"/>
<evidence type="ECO:0000313" key="2">
    <source>
        <dbReference type="EMBL" id="SEB83322.1"/>
    </source>
</evidence>
<feature type="domain" description="YjiS-like" evidence="1">
    <location>
        <begin position="32"/>
        <end position="67"/>
    </location>
</feature>
<name>A0A1H4MLU7_9BRAD</name>
<sequence length="77" mass="8850">MTMTTNIPNSADTVPIGRKIAAYLGDCINNWLAAWIARQEREAARKVLLSFSDRQLRDIGIFRSQIEYILNNPQKRD</sequence>
<proteinExistence type="predicted"/>
<dbReference type="RefSeq" id="WP_074814043.1">
    <property type="nucleotide sequence ID" value="NZ_FNTI01000001.1"/>
</dbReference>
<protein>
    <submittedName>
        <fullName evidence="2">Uncharacterized conserved protein YjiS, DUF1127 family</fullName>
    </submittedName>
</protein>
<dbReference type="Pfam" id="PF06568">
    <property type="entry name" value="YjiS-like"/>
    <property type="match status" value="1"/>
</dbReference>
<evidence type="ECO:0000259" key="1">
    <source>
        <dbReference type="Pfam" id="PF06568"/>
    </source>
</evidence>
<evidence type="ECO:0000313" key="3">
    <source>
        <dbReference type="Proteomes" id="UP000183208"/>
    </source>
</evidence>
<organism evidence="2 3">
    <name type="scientific">Bradyrhizobium lablabi</name>
    <dbReference type="NCBI Taxonomy" id="722472"/>
    <lineage>
        <taxon>Bacteria</taxon>
        <taxon>Pseudomonadati</taxon>
        <taxon>Pseudomonadota</taxon>
        <taxon>Alphaproteobacteria</taxon>
        <taxon>Hyphomicrobiales</taxon>
        <taxon>Nitrobacteraceae</taxon>
        <taxon>Bradyrhizobium</taxon>
    </lineage>
</organism>
<gene>
    <name evidence="2" type="ORF">SAMN05444171_0029</name>
</gene>
<dbReference type="InterPro" id="IPR009506">
    <property type="entry name" value="YjiS-like"/>
</dbReference>